<evidence type="ECO:0000313" key="13">
    <source>
        <dbReference type="Proteomes" id="UP001499895"/>
    </source>
</evidence>
<proteinExistence type="inferred from homology"/>
<evidence type="ECO:0000256" key="7">
    <source>
        <dbReference type="ARBA" id="ARBA00022723"/>
    </source>
</evidence>
<sequence>MKGIVLAGGSGTRLYPLTHGVSKQILPVYDKPMIYYPLSVLMLAGVRDILVISTPAHLPQFETLLGDGSRLGLEISYAPQAAPRGVADALLISADHIGQDQVALVLGDNVFHGAGFAQVLRGHVRGVDGCVLFGSAVSDPEHYGVGEVDSSGRLLSIEEKPVAPRSNMAITGLYLYDNDVIDVARGLKPSARGELEITDVNQVYVDRGKARLVPLGREFLWLDAGTPDSLLRAGRYVRAVERRQGVRIGCLEEIAFRTGLIGADDCYALGAELAGSSYGAYLMEISALGERSQ</sequence>
<comment type="cofactor">
    <cofactor evidence="1">
        <name>Mg(2+)</name>
        <dbReference type="ChEBI" id="CHEBI:18420"/>
    </cofactor>
</comment>
<dbReference type="EC" id="2.7.7.24" evidence="3 10"/>
<dbReference type="EMBL" id="BAAAHB010000084">
    <property type="protein sequence ID" value="GAA0484628.1"/>
    <property type="molecule type" value="Genomic_DNA"/>
</dbReference>
<keyword evidence="8 10" id="KW-0460">Magnesium</keyword>
<evidence type="ECO:0000256" key="5">
    <source>
        <dbReference type="ARBA" id="ARBA00022679"/>
    </source>
</evidence>
<keyword evidence="13" id="KW-1185">Reference proteome</keyword>
<dbReference type="Proteomes" id="UP001499895">
    <property type="component" value="Unassembled WGS sequence"/>
</dbReference>
<protein>
    <recommendedName>
        <fullName evidence="4 10">Glucose-1-phosphate thymidylyltransferase</fullName>
        <ecNumber evidence="3 10">2.7.7.24</ecNumber>
    </recommendedName>
</protein>
<evidence type="ECO:0000256" key="1">
    <source>
        <dbReference type="ARBA" id="ARBA00001946"/>
    </source>
</evidence>
<comment type="function">
    <text evidence="10">Catalyzes the formation of dTDP-glucose, from dTTP and glucose 1-phosphate, as well as its pyrophosphorolysis.</text>
</comment>
<dbReference type="SUPFAM" id="SSF53448">
    <property type="entry name" value="Nucleotide-diphospho-sugar transferases"/>
    <property type="match status" value="1"/>
</dbReference>
<gene>
    <name evidence="12" type="primary">rfbA</name>
    <name evidence="12" type="ORF">GCM10009544_52870</name>
</gene>
<keyword evidence="5 10" id="KW-0808">Transferase</keyword>
<comment type="catalytic activity">
    <reaction evidence="9 10">
        <text>dTTP + alpha-D-glucose 1-phosphate + H(+) = dTDP-alpha-D-glucose + diphosphate</text>
        <dbReference type="Rhea" id="RHEA:15225"/>
        <dbReference type="ChEBI" id="CHEBI:15378"/>
        <dbReference type="ChEBI" id="CHEBI:33019"/>
        <dbReference type="ChEBI" id="CHEBI:37568"/>
        <dbReference type="ChEBI" id="CHEBI:57477"/>
        <dbReference type="ChEBI" id="CHEBI:58601"/>
        <dbReference type="EC" id="2.7.7.24"/>
    </reaction>
</comment>
<comment type="similarity">
    <text evidence="2 10">Belongs to the glucose-1-phosphate thymidylyltransferase family.</text>
</comment>
<evidence type="ECO:0000256" key="4">
    <source>
        <dbReference type="ARBA" id="ARBA00017654"/>
    </source>
</evidence>
<keyword evidence="7 10" id="KW-0479">Metal-binding</keyword>
<reference evidence="13" key="1">
    <citation type="journal article" date="2019" name="Int. J. Syst. Evol. Microbiol.">
        <title>The Global Catalogue of Microorganisms (GCM) 10K type strain sequencing project: providing services to taxonomists for standard genome sequencing and annotation.</title>
        <authorList>
            <consortium name="The Broad Institute Genomics Platform"/>
            <consortium name="The Broad Institute Genome Sequencing Center for Infectious Disease"/>
            <person name="Wu L."/>
            <person name="Ma J."/>
        </authorList>
    </citation>
    <scope>NUCLEOTIDE SEQUENCE [LARGE SCALE GENOMIC DNA]</scope>
    <source>
        <strain evidence="13">JCM 10649</strain>
    </source>
</reference>
<organism evidence="12 13">
    <name type="scientific">Streptomyces stramineus</name>
    <dbReference type="NCBI Taxonomy" id="173861"/>
    <lineage>
        <taxon>Bacteria</taxon>
        <taxon>Bacillati</taxon>
        <taxon>Actinomycetota</taxon>
        <taxon>Actinomycetes</taxon>
        <taxon>Kitasatosporales</taxon>
        <taxon>Streptomycetaceae</taxon>
        <taxon>Streptomyces</taxon>
    </lineage>
</organism>
<evidence type="ECO:0000256" key="10">
    <source>
        <dbReference type="RuleBase" id="RU003706"/>
    </source>
</evidence>
<evidence type="ECO:0000256" key="9">
    <source>
        <dbReference type="ARBA" id="ARBA00049336"/>
    </source>
</evidence>
<dbReference type="PANTHER" id="PTHR43532:SF1">
    <property type="entry name" value="GLUCOSE-1-PHOSPHATE THYMIDYLYLTRANSFERASE 1"/>
    <property type="match status" value="1"/>
</dbReference>
<evidence type="ECO:0000256" key="8">
    <source>
        <dbReference type="ARBA" id="ARBA00022842"/>
    </source>
</evidence>
<dbReference type="NCBIfam" id="TIGR01207">
    <property type="entry name" value="rmlA"/>
    <property type="match status" value="1"/>
</dbReference>
<evidence type="ECO:0000256" key="6">
    <source>
        <dbReference type="ARBA" id="ARBA00022695"/>
    </source>
</evidence>
<evidence type="ECO:0000256" key="2">
    <source>
        <dbReference type="ARBA" id="ARBA00010480"/>
    </source>
</evidence>
<dbReference type="PANTHER" id="PTHR43532">
    <property type="entry name" value="GLUCOSE-1-PHOSPHATE THYMIDYLYLTRANSFERASE"/>
    <property type="match status" value="1"/>
</dbReference>
<evidence type="ECO:0000259" key="11">
    <source>
        <dbReference type="Pfam" id="PF00483"/>
    </source>
</evidence>
<dbReference type="Pfam" id="PF00483">
    <property type="entry name" value="NTP_transferase"/>
    <property type="match status" value="1"/>
</dbReference>
<name>A0ABP3KT11_9ACTN</name>
<dbReference type="InterPro" id="IPR005907">
    <property type="entry name" value="G1P_thy_trans_s"/>
</dbReference>
<accession>A0ABP3KT11</accession>
<dbReference type="Gene3D" id="3.90.550.10">
    <property type="entry name" value="Spore Coat Polysaccharide Biosynthesis Protein SpsA, Chain A"/>
    <property type="match status" value="1"/>
</dbReference>
<feature type="domain" description="Nucleotidyl transferase" evidence="11">
    <location>
        <begin position="2"/>
        <end position="235"/>
    </location>
</feature>
<dbReference type="InterPro" id="IPR029044">
    <property type="entry name" value="Nucleotide-diphossugar_trans"/>
</dbReference>
<dbReference type="CDD" id="cd02538">
    <property type="entry name" value="G1P_TT_short"/>
    <property type="match status" value="1"/>
</dbReference>
<keyword evidence="6 10" id="KW-0548">Nucleotidyltransferase</keyword>
<dbReference type="InterPro" id="IPR005835">
    <property type="entry name" value="NTP_transferase_dom"/>
</dbReference>
<evidence type="ECO:0000313" key="12">
    <source>
        <dbReference type="EMBL" id="GAA0484628.1"/>
    </source>
</evidence>
<comment type="caution">
    <text evidence="12">The sequence shown here is derived from an EMBL/GenBank/DDBJ whole genome shotgun (WGS) entry which is preliminary data.</text>
</comment>
<dbReference type="RefSeq" id="WP_344095333.1">
    <property type="nucleotide sequence ID" value="NZ_BAAAHB010000084.1"/>
</dbReference>
<evidence type="ECO:0000256" key="3">
    <source>
        <dbReference type="ARBA" id="ARBA00012461"/>
    </source>
</evidence>